<keyword evidence="2" id="KW-1185">Reference proteome</keyword>
<dbReference type="EMBL" id="CM056809">
    <property type="protein sequence ID" value="KAJ8648450.1"/>
    <property type="molecule type" value="Genomic_DNA"/>
</dbReference>
<dbReference type="Proteomes" id="UP001234297">
    <property type="component" value="Chromosome 1"/>
</dbReference>
<gene>
    <name evidence="1" type="ORF">MRB53_001473</name>
</gene>
<sequence>MRSSTIRLSGFDRAVSKEEVKKFLEDITGKDTVVEIKPRPPKNTAPTSRAFAIVQFTASKFAEDISSQAKQRLLGYEGSYLTVRQEKRDIIQRSTISKLQNAVLHVGCMVSAERFSSLWSVADVQVTFEFRWQKLQIFLSYNCLKYKLELLDQNIPQIQLHHQSGQAAKFLLIQVRAAPWVYKKDAPENHWDRTVDFTPQCSIGQSSALCLEVPYSCELPDLRKSFIYFKENEGQFILVEGSSYCNSFDLVPIVTPGKNIQLPYSILFKINSLVQNGIIMGPTLNDEFFSLLNPYSTNNQYIDHALEALAHLKDTCFEPTRWLREQYRTFEKSGRLPKLPAVSLDRGLVYIHRVQVTPTKVYFCGPEVNSSNRVLRRFSNDLENFIQVSFVDEDWDKIRSNELIR</sequence>
<comment type="caution">
    <text evidence="1">The sequence shown here is derived from an EMBL/GenBank/DDBJ whole genome shotgun (WGS) entry which is preliminary data.</text>
</comment>
<reference evidence="1 2" key="1">
    <citation type="journal article" date="2022" name="Hortic Res">
        <title>A haplotype resolved chromosomal level avocado genome allows analysis of novel avocado genes.</title>
        <authorList>
            <person name="Nath O."/>
            <person name="Fletcher S.J."/>
            <person name="Hayward A."/>
            <person name="Shaw L.M."/>
            <person name="Masouleh A.K."/>
            <person name="Furtado A."/>
            <person name="Henry R.J."/>
            <person name="Mitter N."/>
        </authorList>
    </citation>
    <scope>NUCLEOTIDE SEQUENCE [LARGE SCALE GENOMIC DNA]</scope>
    <source>
        <strain evidence="2">cv. Hass</strain>
    </source>
</reference>
<evidence type="ECO:0000313" key="2">
    <source>
        <dbReference type="Proteomes" id="UP001234297"/>
    </source>
</evidence>
<accession>A0ACC2MS38</accession>
<proteinExistence type="predicted"/>
<organism evidence="1 2">
    <name type="scientific">Persea americana</name>
    <name type="common">Avocado</name>
    <dbReference type="NCBI Taxonomy" id="3435"/>
    <lineage>
        <taxon>Eukaryota</taxon>
        <taxon>Viridiplantae</taxon>
        <taxon>Streptophyta</taxon>
        <taxon>Embryophyta</taxon>
        <taxon>Tracheophyta</taxon>
        <taxon>Spermatophyta</taxon>
        <taxon>Magnoliopsida</taxon>
        <taxon>Magnoliidae</taxon>
        <taxon>Laurales</taxon>
        <taxon>Lauraceae</taxon>
        <taxon>Persea</taxon>
    </lineage>
</organism>
<evidence type="ECO:0000313" key="1">
    <source>
        <dbReference type="EMBL" id="KAJ8648450.1"/>
    </source>
</evidence>
<protein>
    <submittedName>
        <fullName evidence="1">Uncharacterized protein</fullName>
    </submittedName>
</protein>
<name>A0ACC2MS38_PERAE</name>